<reference evidence="3" key="1">
    <citation type="journal article" date="2019" name="Int. J. Syst. Evol. Microbiol.">
        <title>The Global Catalogue of Microorganisms (GCM) 10K type strain sequencing project: providing services to taxonomists for standard genome sequencing and annotation.</title>
        <authorList>
            <consortium name="The Broad Institute Genomics Platform"/>
            <consortium name="The Broad Institute Genome Sequencing Center for Infectious Disease"/>
            <person name="Wu L."/>
            <person name="Ma J."/>
        </authorList>
    </citation>
    <scope>NUCLEOTIDE SEQUENCE [LARGE SCALE GENOMIC DNA]</scope>
    <source>
        <strain evidence="3">JCM 17336</strain>
    </source>
</reference>
<dbReference type="EMBL" id="BAABDT010000006">
    <property type="protein sequence ID" value="GAA3749190.1"/>
    <property type="molecule type" value="Genomic_DNA"/>
</dbReference>
<proteinExistence type="predicted"/>
<dbReference type="RefSeq" id="WP_278020796.1">
    <property type="nucleotide sequence ID" value="NZ_BAABDT010000006.1"/>
</dbReference>
<feature type="signal peptide" evidence="1">
    <location>
        <begin position="1"/>
        <end position="24"/>
    </location>
</feature>
<feature type="chain" id="PRO_5047516007" evidence="1">
    <location>
        <begin position="25"/>
        <end position="67"/>
    </location>
</feature>
<evidence type="ECO:0000313" key="3">
    <source>
        <dbReference type="Proteomes" id="UP001501367"/>
    </source>
</evidence>
<comment type="caution">
    <text evidence="2">The sequence shown here is derived from an EMBL/GenBank/DDBJ whole genome shotgun (WGS) entry which is preliminary data.</text>
</comment>
<protein>
    <submittedName>
        <fullName evidence="2">Uncharacterized protein</fullName>
    </submittedName>
</protein>
<evidence type="ECO:0000313" key="2">
    <source>
        <dbReference type="EMBL" id="GAA3749190.1"/>
    </source>
</evidence>
<accession>A0ABP7FV75</accession>
<gene>
    <name evidence="2" type="ORF">GCM10022422_37300</name>
</gene>
<sequence length="67" mass="7386">MKKQIKIKIALLVFLAGLSFSCKKNESTTIDSYENDSIQKTMDTVGPDMDTVDIDTTATVKADSIKK</sequence>
<dbReference type="Proteomes" id="UP001501367">
    <property type="component" value="Unassembled WGS sequence"/>
</dbReference>
<dbReference type="PROSITE" id="PS51257">
    <property type="entry name" value="PROKAR_LIPOPROTEIN"/>
    <property type="match status" value="1"/>
</dbReference>
<evidence type="ECO:0000256" key="1">
    <source>
        <dbReference type="SAM" id="SignalP"/>
    </source>
</evidence>
<keyword evidence="1" id="KW-0732">Signal</keyword>
<organism evidence="2 3">
    <name type="scientific">Flavobacterium ginsengisoli</name>
    <dbReference type="NCBI Taxonomy" id="871694"/>
    <lineage>
        <taxon>Bacteria</taxon>
        <taxon>Pseudomonadati</taxon>
        <taxon>Bacteroidota</taxon>
        <taxon>Flavobacteriia</taxon>
        <taxon>Flavobacteriales</taxon>
        <taxon>Flavobacteriaceae</taxon>
        <taxon>Flavobacterium</taxon>
    </lineage>
</organism>
<name>A0ABP7FV75_9FLAO</name>
<keyword evidence="3" id="KW-1185">Reference proteome</keyword>